<dbReference type="EMBL" id="BMMS01000032">
    <property type="protein sequence ID" value="GGO97138.1"/>
    <property type="molecule type" value="Genomic_DNA"/>
</dbReference>
<reference evidence="1" key="2">
    <citation type="submission" date="2020-09" db="EMBL/GenBank/DDBJ databases">
        <authorList>
            <person name="Sun Q."/>
            <person name="Zhou Y."/>
        </authorList>
    </citation>
    <scope>NUCLEOTIDE SEQUENCE</scope>
    <source>
        <strain evidence="1">CGMCC 4.7201</strain>
    </source>
</reference>
<gene>
    <name evidence="1" type="ORF">GCM10012280_58240</name>
</gene>
<evidence type="ECO:0000313" key="1">
    <source>
        <dbReference type="EMBL" id="GGO97138.1"/>
    </source>
</evidence>
<accession>A0A917ZX77</accession>
<keyword evidence="2" id="KW-1185">Reference proteome</keyword>
<protein>
    <submittedName>
        <fullName evidence="1">Uncharacterized protein</fullName>
    </submittedName>
</protein>
<comment type="caution">
    <text evidence="1">The sequence shown here is derived from an EMBL/GenBank/DDBJ whole genome shotgun (WGS) entry which is preliminary data.</text>
</comment>
<dbReference type="AlphaFoldDB" id="A0A917ZX77"/>
<proteinExistence type="predicted"/>
<sequence>MQCMDTTRNVVLEAWMAEHGYSSNSLADDVNMALDRLTGRPGGLDGSSVRGWKAGRVLWPKSATRKALEDVSGLPAVALGYVPRVSVVERPPWSAACPWAPRTFSVSPSIAAALAWRLALFTSDDSTCTRV</sequence>
<name>A0A917ZX77_9ACTN</name>
<organism evidence="1 2">
    <name type="scientific">Wenjunlia tyrosinilytica</name>
    <dbReference type="NCBI Taxonomy" id="1544741"/>
    <lineage>
        <taxon>Bacteria</taxon>
        <taxon>Bacillati</taxon>
        <taxon>Actinomycetota</taxon>
        <taxon>Actinomycetes</taxon>
        <taxon>Kitasatosporales</taxon>
        <taxon>Streptomycetaceae</taxon>
        <taxon>Wenjunlia</taxon>
    </lineage>
</organism>
<reference evidence="1" key="1">
    <citation type="journal article" date="2014" name="Int. J. Syst. Evol. Microbiol.">
        <title>Complete genome sequence of Corynebacterium casei LMG S-19264T (=DSM 44701T), isolated from a smear-ripened cheese.</title>
        <authorList>
            <consortium name="US DOE Joint Genome Institute (JGI-PGF)"/>
            <person name="Walter F."/>
            <person name="Albersmeier A."/>
            <person name="Kalinowski J."/>
            <person name="Ruckert C."/>
        </authorList>
    </citation>
    <scope>NUCLEOTIDE SEQUENCE</scope>
    <source>
        <strain evidence="1">CGMCC 4.7201</strain>
    </source>
</reference>
<dbReference type="Proteomes" id="UP000641932">
    <property type="component" value="Unassembled WGS sequence"/>
</dbReference>
<evidence type="ECO:0000313" key="2">
    <source>
        <dbReference type="Proteomes" id="UP000641932"/>
    </source>
</evidence>